<feature type="non-terminal residue" evidence="1">
    <location>
        <position position="1"/>
    </location>
</feature>
<dbReference type="EMBL" id="HACG01041482">
    <property type="protein sequence ID" value="CEK88347.1"/>
    <property type="molecule type" value="Transcribed_RNA"/>
</dbReference>
<proteinExistence type="predicted"/>
<sequence length="64" mass="7426">FFASRAGPSTTRVNNSFEHVYKTLSNLEHINIIEMEQENNCKDVEEGRPHKLQQLEMNYSTLSV</sequence>
<accession>A0A0B7B636</accession>
<organism evidence="1">
    <name type="scientific">Arion vulgaris</name>
    <dbReference type="NCBI Taxonomy" id="1028688"/>
    <lineage>
        <taxon>Eukaryota</taxon>
        <taxon>Metazoa</taxon>
        <taxon>Spiralia</taxon>
        <taxon>Lophotrochozoa</taxon>
        <taxon>Mollusca</taxon>
        <taxon>Gastropoda</taxon>
        <taxon>Heterobranchia</taxon>
        <taxon>Euthyneura</taxon>
        <taxon>Panpulmonata</taxon>
        <taxon>Eupulmonata</taxon>
        <taxon>Stylommatophora</taxon>
        <taxon>Helicina</taxon>
        <taxon>Arionoidea</taxon>
        <taxon>Arionidae</taxon>
        <taxon>Arion</taxon>
    </lineage>
</organism>
<dbReference type="AlphaFoldDB" id="A0A0B7B636"/>
<evidence type="ECO:0000313" key="1">
    <source>
        <dbReference type="EMBL" id="CEK88347.1"/>
    </source>
</evidence>
<gene>
    <name evidence="1" type="primary">ORF164821</name>
</gene>
<reference evidence="1" key="1">
    <citation type="submission" date="2014-12" db="EMBL/GenBank/DDBJ databases">
        <title>Insight into the proteome of Arion vulgaris.</title>
        <authorList>
            <person name="Aradska J."/>
            <person name="Bulat T."/>
            <person name="Smidak R."/>
            <person name="Sarate P."/>
            <person name="Gangsoo J."/>
            <person name="Sialana F."/>
            <person name="Bilban M."/>
            <person name="Lubec G."/>
        </authorList>
    </citation>
    <scope>NUCLEOTIDE SEQUENCE</scope>
    <source>
        <tissue evidence="1">Skin</tissue>
    </source>
</reference>
<name>A0A0B7B636_9EUPU</name>
<protein>
    <submittedName>
        <fullName evidence="1">Uncharacterized protein</fullName>
    </submittedName>
</protein>